<dbReference type="NCBIfam" id="NF009438">
    <property type="entry name" value="PRK12797.1"/>
    <property type="match status" value="1"/>
</dbReference>
<keyword evidence="6 12" id="KW-1005">Bacterial flagellum biogenesis</keyword>
<dbReference type="PROSITE" id="PS01061">
    <property type="entry name" value="FLIP_2"/>
    <property type="match status" value="1"/>
</dbReference>
<protein>
    <recommendedName>
        <fullName evidence="2 12">Flagellar biosynthetic protein FliP</fullName>
    </recommendedName>
</protein>
<evidence type="ECO:0000256" key="12">
    <source>
        <dbReference type="RuleBase" id="RU362069"/>
    </source>
</evidence>
<keyword evidence="8 12" id="KW-1133">Transmembrane helix</keyword>
<keyword evidence="14" id="KW-0282">Flagellum</keyword>
<evidence type="ECO:0000256" key="5">
    <source>
        <dbReference type="ARBA" id="ARBA00022692"/>
    </source>
</evidence>
<evidence type="ECO:0000256" key="8">
    <source>
        <dbReference type="ARBA" id="ARBA00022989"/>
    </source>
</evidence>
<dbReference type="NCBIfam" id="TIGR01103">
    <property type="entry name" value="fliP"/>
    <property type="match status" value="1"/>
</dbReference>
<organism evidence="14 15">
    <name type="scientific">Kineothrix alysoides</name>
    <dbReference type="NCBI Taxonomy" id="1469948"/>
    <lineage>
        <taxon>Bacteria</taxon>
        <taxon>Bacillati</taxon>
        <taxon>Bacillota</taxon>
        <taxon>Clostridia</taxon>
        <taxon>Lachnospirales</taxon>
        <taxon>Lachnospiraceae</taxon>
        <taxon>Kineothrix</taxon>
    </lineage>
</organism>
<keyword evidence="14" id="KW-0969">Cilium</keyword>
<evidence type="ECO:0000256" key="11">
    <source>
        <dbReference type="ARBA" id="ARBA00023225"/>
    </source>
</evidence>
<feature type="transmembrane region" description="Helical" evidence="12">
    <location>
        <begin position="228"/>
        <end position="246"/>
    </location>
</feature>
<gene>
    <name evidence="12" type="primary">fliP</name>
    <name evidence="14" type="ORF">EDD76_11173</name>
</gene>
<dbReference type="EMBL" id="SLUO01000011">
    <property type="protein sequence ID" value="TCL56579.1"/>
    <property type="molecule type" value="Genomic_DNA"/>
</dbReference>
<dbReference type="PRINTS" id="PR01302">
    <property type="entry name" value="TYPE3IMPPROT"/>
</dbReference>
<dbReference type="RefSeq" id="WP_031390276.1">
    <property type="nucleotide sequence ID" value="NZ_JPNB01000001.1"/>
</dbReference>
<feature type="transmembrane region" description="Helical" evidence="12">
    <location>
        <begin position="90"/>
        <end position="117"/>
    </location>
</feature>
<dbReference type="STRING" id="1469948.GCA_000732725_01560"/>
<keyword evidence="13" id="KW-0732">Signal</keyword>
<dbReference type="PANTHER" id="PTHR30587:SF0">
    <property type="entry name" value="FLAGELLAR BIOSYNTHETIC PROTEIN FLIP"/>
    <property type="match status" value="1"/>
</dbReference>
<accession>A0A4R1QRS4</accession>
<feature type="signal peptide" evidence="13">
    <location>
        <begin position="1"/>
        <end position="34"/>
    </location>
</feature>
<comment type="caution">
    <text evidence="14">The sequence shown here is derived from an EMBL/GenBank/DDBJ whole genome shotgun (WGS) entry which is preliminary data.</text>
</comment>
<feature type="transmembrane region" description="Helical" evidence="12">
    <location>
        <begin position="267"/>
        <end position="286"/>
    </location>
</feature>
<sequence>MRTIFSGRRMIKIICLLFSVGILLCVVRPVSAYAADTRESNLTGTTDERTNISNPGDAKTPEDLKELNIANTVTLTYDDGNGQLNGSLRILLTLTLIALAPTLIIMLTSFTRIIIVLHFTRAALNTQTAPPNQVLIGLALFLTFFIMQPTLTKVYEEAVVPFEAGEMDQAEALEVGMQPFRNFMYGQTLSKDVRLFMDISNTQWQGDLASIPTSVLIPSFIISELRTAFIIGFLIYIPFIVIDMVVASTLMSMGMMMLPPTTISMPFKILLFVLADGWNLIIGSLVKTFY</sequence>
<dbReference type="GO" id="GO:0009425">
    <property type="term" value="C:bacterial-type flagellum basal body"/>
    <property type="evidence" value="ECO:0007669"/>
    <property type="project" value="UniProtKB-SubCell"/>
</dbReference>
<dbReference type="GO" id="GO:0044781">
    <property type="term" value="P:bacterial-type flagellum organization"/>
    <property type="evidence" value="ECO:0007669"/>
    <property type="project" value="UniProtKB-UniRule"/>
</dbReference>
<evidence type="ECO:0000256" key="3">
    <source>
        <dbReference type="ARBA" id="ARBA00022448"/>
    </source>
</evidence>
<keyword evidence="10" id="KW-0975">Bacterial flagellum</keyword>
<dbReference type="InterPro" id="IPR005837">
    <property type="entry name" value="FliP"/>
</dbReference>
<keyword evidence="11 12" id="KW-1006">Bacterial flagellum protein export</keyword>
<dbReference type="InterPro" id="IPR005838">
    <property type="entry name" value="T3SS_IM_P"/>
</dbReference>
<dbReference type="PRINTS" id="PR00951">
    <property type="entry name" value="FLGBIOSNFLIP"/>
</dbReference>
<keyword evidence="4 12" id="KW-1003">Cell membrane</keyword>
<dbReference type="Pfam" id="PF00813">
    <property type="entry name" value="FliP"/>
    <property type="match status" value="1"/>
</dbReference>
<evidence type="ECO:0000256" key="4">
    <source>
        <dbReference type="ARBA" id="ARBA00022475"/>
    </source>
</evidence>
<evidence type="ECO:0000256" key="9">
    <source>
        <dbReference type="ARBA" id="ARBA00023136"/>
    </source>
</evidence>
<comment type="subcellular location">
    <subcellularLocation>
        <location evidence="12">Cell membrane</location>
        <topology evidence="12">Multi-pass membrane protein</topology>
    </subcellularLocation>
    <subcellularLocation>
        <location evidence="12">Bacterial flagellum basal body</location>
    </subcellularLocation>
</comment>
<evidence type="ECO:0000256" key="7">
    <source>
        <dbReference type="ARBA" id="ARBA00022927"/>
    </source>
</evidence>
<dbReference type="GO" id="GO:0005886">
    <property type="term" value="C:plasma membrane"/>
    <property type="evidence" value="ECO:0007669"/>
    <property type="project" value="UniProtKB-SubCell"/>
</dbReference>
<evidence type="ECO:0000256" key="1">
    <source>
        <dbReference type="ARBA" id="ARBA00006257"/>
    </source>
</evidence>
<proteinExistence type="inferred from homology"/>
<keyword evidence="14" id="KW-0966">Cell projection</keyword>
<dbReference type="GO" id="GO:0009306">
    <property type="term" value="P:protein secretion"/>
    <property type="evidence" value="ECO:0007669"/>
    <property type="project" value="UniProtKB-UniRule"/>
</dbReference>
<name>A0A4R1QRS4_9FIRM</name>
<dbReference type="OrthoDB" id="9805111at2"/>
<evidence type="ECO:0000313" key="14">
    <source>
        <dbReference type="EMBL" id="TCL56579.1"/>
    </source>
</evidence>
<keyword evidence="3 12" id="KW-0813">Transport</keyword>
<evidence type="ECO:0000313" key="15">
    <source>
        <dbReference type="Proteomes" id="UP000295718"/>
    </source>
</evidence>
<keyword evidence="15" id="KW-1185">Reference proteome</keyword>
<comment type="function">
    <text evidence="12">Plays a role in the flagellum-specific transport system.</text>
</comment>
<keyword evidence="5 12" id="KW-0812">Transmembrane</keyword>
<evidence type="ECO:0000256" key="10">
    <source>
        <dbReference type="ARBA" id="ARBA00023143"/>
    </source>
</evidence>
<dbReference type="PANTHER" id="PTHR30587">
    <property type="entry name" value="FLAGELLAR BIOSYNTHETIC PROTEIN FLIP"/>
    <property type="match status" value="1"/>
</dbReference>
<dbReference type="AlphaFoldDB" id="A0A4R1QRS4"/>
<dbReference type="Proteomes" id="UP000295718">
    <property type="component" value="Unassembled WGS sequence"/>
</dbReference>
<evidence type="ECO:0000256" key="2">
    <source>
        <dbReference type="ARBA" id="ARBA00021714"/>
    </source>
</evidence>
<keyword evidence="7 12" id="KW-0653">Protein transport</keyword>
<comment type="similarity">
    <text evidence="1 12">Belongs to the FliP/MopC/SpaP family.</text>
</comment>
<feature type="chain" id="PRO_5020539972" description="Flagellar biosynthetic protein FliP" evidence="13">
    <location>
        <begin position="35"/>
        <end position="290"/>
    </location>
</feature>
<comment type="caution">
    <text evidence="12">Lacks conserved residue(s) required for the propagation of feature annotation.</text>
</comment>
<reference evidence="14 15" key="1">
    <citation type="submission" date="2019-03" db="EMBL/GenBank/DDBJ databases">
        <title>Genomic Encyclopedia of Type Strains, Phase IV (KMG-IV): sequencing the most valuable type-strain genomes for metagenomic binning, comparative biology and taxonomic classification.</title>
        <authorList>
            <person name="Goeker M."/>
        </authorList>
    </citation>
    <scope>NUCLEOTIDE SEQUENCE [LARGE SCALE GENOMIC DNA]</scope>
    <source>
        <strain evidence="14 15">DSM 100556</strain>
    </source>
</reference>
<evidence type="ECO:0000256" key="13">
    <source>
        <dbReference type="SAM" id="SignalP"/>
    </source>
</evidence>
<evidence type="ECO:0000256" key="6">
    <source>
        <dbReference type="ARBA" id="ARBA00022795"/>
    </source>
</evidence>
<keyword evidence="9 12" id="KW-0472">Membrane</keyword>